<dbReference type="Proteomes" id="UP000070405">
    <property type="component" value="Unassembled WGS sequence"/>
</dbReference>
<accession>A0A133VAD8</accession>
<name>A0A133VAD8_9EURY</name>
<organism evidence="1 2">
    <name type="scientific">candidate division MSBL1 archaeon SCGC-AAA261G05</name>
    <dbReference type="NCBI Taxonomy" id="1698276"/>
    <lineage>
        <taxon>Archaea</taxon>
        <taxon>Methanobacteriati</taxon>
        <taxon>Methanobacteriota</taxon>
        <taxon>candidate division MSBL1</taxon>
    </lineage>
</organism>
<evidence type="ECO:0000313" key="1">
    <source>
        <dbReference type="EMBL" id="KXB03400.1"/>
    </source>
</evidence>
<evidence type="ECO:0008006" key="3">
    <source>
        <dbReference type="Google" id="ProtNLM"/>
    </source>
</evidence>
<gene>
    <name evidence="1" type="ORF">AKJ47_02320</name>
</gene>
<comment type="caution">
    <text evidence="1">The sequence shown here is derived from an EMBL/GenBank/DDBJ whole genome shotgun (WGS) entry which is preliminary data.</text>
</comment>
<keyword evidence="2" id="KW-1185">Reference proteome</keyword>
<protein>
    <recommendedName>
        <fullName evidence="3">Ribbon-helix-helix protein CopG domain-containing protein</fullName>
    </recommendedName>
</protein>
<reference evidence="1 2" key="1">
    <citation type="journal article" date="2016" name="Sci. Rep.">
        <title>Metabolic traits of an uncultured archaeal lineage -MSBL1- from brine pools of the Red Sea.</title>
        <authorList>
            <person name="Mwirichia R."/>
            <person name="Alam I."/>
            <person name="Rashid M."/>
            <person name="Vinu M."/>
            <person name="Ba-Alawi W."/>
            <person name="Anthony Kamau A."/>
            <person name="Kamanda Ngugi D."/>
            <person name="Goker M."/>
            <person name="Klenk H.P."/>
            <person name="Bajic V."/>
            <person name="Stingl U."/>
        </authorList>
    </citation>
    <scope>NUCLEOTIDE SEQUENCE [LARGE SCALE GENOMIC DNA]</scope>
    <source>
        <strain evidence="1">SCGC-AAA261G05</strain>
    </source>
</reference>
<proteinExistence type="predicted"/>
<dbReference type="EMBL" id="LHYA01000027">
    <property type="protein sequence ID" value="KXB03400.1"/>
    <property type="molecule type" value="Genomic_DNA"/>
</dbReference>
<dbReference type="AlphaFoldDB" id="A0A133VAD8"/>
<evidence type="ECO:0000313" key="2">
    <source>
        <dbReference type="Proteomes" id="UP000070405"/>
    </source>
</evidence>
<sequence length="100" mass="11851">MKKEKTLGVRMDPQMRRELEVISKVLHVPESTWAREKLTHDIQETIEDLKYQIVLEYMKGTISREELDRVFGDLAEDVDFVIEKTKEDFIKAKELAKKLE</sequence>